<dbReference type="EMBL" id="CAJOBO010000935">
    <property type="protein sequence ID" value="CAF4313868.1"/>
    <property type="molecule type" value="Genomic_DNA"/>
</dbReference>
<dbReference type="Proteomes" id="UP000663851">
    <property type="component" value="Unassembled WGS sequence"/>
</dbReference>
<dbReference type="EMBL" id="CAJNXB010000134">
    <property type="protein sequence ID" value="CAF3029672.1"/>
    <property type="molecule type" value="Genomic_DNA"/>
</dbReference>
<reference evidence="3" key="1">
    <citation type="submission" date="2021-02" db="EMBL/GenBank/DDBJ databases">
        <authorList>
            <person name="Nowell W R."/>
        </authorList>
    </citation>
    <scope>NUCLEOTIDE SEQUENCE</scope>
</reference>
<sequence length="325" mass="37920">MGIDCSTVTRIEDVSVGILIEFFDYFTAAEIYLSFSQVNSRLKEIIKSLPYLTLMANDHLETIISFSHSFTAIHFDVRHLRGYRFRQPYVIQGGNCLLQAYPSLDSDWYPLLINELENIICPDICSQLRSLILPASSSNLVQFIFSGHFPHLEICHLGRSDPVPFSLSVSTRLENLQQLAIRQQYGNEFEKILSLCPSLDYLVFLCDDVIPHLTLKNGWFLSMIYVRLGRLREFLFHNGQFDFLFSLFFNLREFHIVVNQCRQHLEIIEFEEVANIICHRLPSLKILDLRIFTVSSMRYTNSRCCFQKTAQMHRLLNIYFNAIHL</sequence>
<keyword evidence="6" id="KW-1185">Reference proteome</keyword>
<dbReference type="Proteomes" id="UP000663825">
    <property type="component" value="Unassembled WGS sequence"/>
</dbReference>
<evidence type="ECO:0000313" key="6">
    <source>
        <dbReference type="Proteomes" id="UP000663873"/>
    </source>
</evidence>
<evidence type="ECO:0000313" key="1">
    <source>
        <dbReference type="EMBL" id="CAF3029672.1"/>
    </source>
</evidence>
<evidence type="ECO:0000313" key="3">
    <source>
        <dbReference type="EMBL" id="CAF4313868.1"/>
    </source>
</evidence>
<protein>
    <submittedName>
        <fullName evidence="3">Uncharacterized protein</fullName>
    </submittedName>
</protein>
<evidence type="ECO:0000313" key="2">
    <source>
        <dbReference type="EMBL" id="CAF3358684.1"/>
    </source>
</evidence>
<dbReference type="OrthoDB" id="10054780at2759"/>
<dbReference type="Proteomes" id="UP000663833">
    <property type="component" value="Unassembled WGS sequence"/>
</dbReference>
<evidence type="ECO:0000313" key="5">
    <source>
        <dbReference type="Proteomes" id="UP000663851"/>
    </source>
</evidence>
<dbReference type="EMBL" id="CAJNYD010001670">
    <property type="protein sequence ID" value="CAF3358684.1"/>
    <property type="molecule type" value="Genomic_DNA"/>
</dbReference>
<comment type="caution">
    <text evidence="3">The sequence shown here is derived from an EMBL/GenBank/DDBJ whole genome shotgun (WGS) entry which is preliminary data.</text>
</comment>
<dbReference type="AlphaFoldDB" id="A0A820IVQ1"/>
<organism evidence="3 5">
    <name type="scientific">Rotaria socialis</name>
    <dbReference type="NCBI Taxonomy" id="392032"/>
    <lineage>
        <taxon>Eukaryota</taxon>
        <taxon>Metazoa</taxon>
        <taxon>Spiralia</taxon>
        <taxon>Gnathifera</taxon>
        <taxon>Rotifera</taxon>
        <taxon>Eurotatoria</taxon>
        <taxon>Bdelloidea</taxon>
        <taxon>Philodinida</taxon>
        <taxon>Philodinidae</taxon>
        <taxon>Rotaria</taxon>
    </lineage>
</organism>
<name>A0A820IVQ1_9BILA</name>
<accession>A0A820IVQ1</accession>
<proteinExistence type="predicted"/>
<dbReference type="EMBL" id="CAJOBP010006396">
    <property type="protein sequence ID" value="CAF4491998.1"/>
    <property type="molecule type" value="Genomic_DNA"/>
</dbReference>
<evidence type="ECO:0000313" key="4">
    <source>
        <dbReference type="EMBL" id="CAF4491998.1"/>
    </source>
</evidence>
<gene>
    <name evidence="3" type="ORF">HFQ381_LOCUS14368</name>
    <name evidence="2" type="ORF">LUA448_LOCUS13742</name>
    <name evidence="1" type="ORF">TIS948_LOCUS2906</name>
    <name evidence="4" type="ORF">UJA718_LOCUS25711</name>
</gene>
<dbReference type="Proteomes" id="UP000663873">
    <property type="component" value="Unassembled WGS sequence"/>
</dbReference>